<dbReference type="Pfam" id="PF25904">
    <property type="entry name" value="Tmrp11_N"/>
    <property type="match status" value="1"/>
</dbReference>
<keyword evidence="7 10" id="KW-0819">tRNA processing</keyword>
<reference evidence="13" key="1">
    <citation type="journal article" date="2019" name="G3 (Bethesda)">
        <title>Genome Assemblies of Two Rare Opportunistic Yeast Pathogens: Diutina rugosa (syn. Candida rugosa) and Trichomonascus ciferrii (syn. Candida ciferrii).</title>
        <authorList>
            <person name="Mixao V."/>
            <person name="Saus E."/>
            <person name="Hansen A.P."/>
            <person name="Lass-Florl C."/>
            <person name="Gabaldon T."/>
        </authorList>
    </citation>
    <scope>NUCLEOTIDE SEQUENCE</scope>
    <source>
        <strain evidence="13">CBS 4856</strain>
    </source>
</reference>
<evidence type="ECO:0000256" key="10">
    <source>
        <dbReference type="PROSITE-ProRule" id="PRU00959"/>
    </source>
</evidence>
<dbReference type="Proteomes" id="UP000761534">
    <property type="component" value="Unassembled WGS sequence"/>
</dbReference>
<feature type="domain" description="tRNA (guanine(10)-N(2))-methyltransferase TRMT11 N-terminal" evidence="12">
    <location>
        <begin position="1"/>
        <end position="170"/>
    </location>
</feature>
<dbReference type="GO" id="GO:0160102">
    <property type="term" value="F:tRNA (guanine(10)-N2)-methyltransferase activity"/>
    <property type="evidence" value="ECO:0007669"/>
    <property type="project" value="UniProtKB-EC"/>
</dbReference>
<feature type="domain" description="Ribosomal RNA large subunit methyltransferase K/L-like methyltransferase" evidence="11">
    <location>
        <begin position="180"/>
        <end position="294"/>
    </location>
</feature>
<evidence type="ECO:0000256" key="8">
    <source>
        <dbReference type="ARBA" id="ARBA00022884"/>
    </source>
</evidence>
<comment type="similarity">
    <text evidence="10">Belongs to the class I-like SAM-binding methyltransferase superfamily. TRM11 methyltransferase family.</text>
</comment>
<sequence>MQFLILFAQAHPTFRICELQALAELHGIEVDLTNHQEELPFMVVQLKNCDEARKLVERSILTRAIYELYGTGSTIESLHADIQQKAHNWEPYRTCSFKFDFESYNGSRSRDQQLKLIESFGYLNLNGPIRMKNPDEVFTVLEDYEETHGRKPAEFPRQIWLGRYICDGSRHLMDDYDLKKRKYIGTTSFDAELALVSCNIALVDSGKWMYDPFAGTGSFLVAASHFGALSVGSDIDPRMLRGKGDATIEANFKQYNLYKYFVDVIGMDFTHNAFRPDLKLDAIVCDPPYGVREGLKVLGSKDPEKIKDKEPVKIDGVDAHLLRDYIFPKKPYQFNSLLDDLLQFGADRLVEKGRLCFWMPTANDDFVPNDIPLHPDLELIGNCVQEFNKWSRRLLVYRRRKYGEKGDSYSVKGRSDEEFRDKYFRGFA</sequence>
<dbReference type="PIRSF" id="PIRSF017259">
    <property type="entry name" value="tRNA_mtfrase_TRM11"/>
    <property type="match status" value="1"/>
</dbReference>
<organism evidence="13 14">
    <name type="scientific">Trichomonascus ciferrii</name>
    <dbReference type="NCBI Taxonomy" id="44093"/>
    <lineage>
        <taxon>Eukaryota</taxon>
        <taxon>Fungi</taxon>
        <taxon>Dikarya</taxon>
        <taxon>Ascomycota</taxon>
        <taxon>Saccharomycotina</taxon>
        <taxon>Dipodascomycetes</taxon>
        <taxon>Dipodascales</taxon>
        <taxon>Trichomonascaceae</taxon>
        <taxon>Trichomonascus</taxon>
        <taxon>Trichomonascus ciferrii complex</taxon>
    </lineage>
</organism>
<dbReference type="InterPro" id="IPR059073">
    <property type="entry name" value="TRMT11_N"/>
</dbReference>
<accession>A0A642V7J4</accession>
<keyword evidence="3 10" id="KW-0820">tRNA-binding</keyword>
<evidence type="ECO:0000256" key="7">
    <source>
        <dbReference type="ARBA" id="ARBA00022694"/>
    </source>
</evidence>
<dbReference type="CDD" id="cd02440">
    <property type="entry name" value="AdoMet_MTases"/>
    <property type="match status" value="1"/>
</dbReference>
<evidence type="ECO:0000256" key="5">
    <source>
        <dbReference type="ARBA" id="ARBA00022679"/>
    </source>
</evidence>
<dbReference type="GO" id="GO:0043527">
    <property type="term" value="C:tRNA methyltransferase complex"/>
    <property type="evidence" value="ECO:0007669"/>
    <property type="project" value="UniProtKB-ARBA"/>
</dbReference>
<keyword evidence="8 10" id="KW-0694">RNA-binding</keyword>
<dbReference type="GO" id="GO:0000049">
    <property type="term" value="F:tRNA binding"/>
    <property type="evidence" value="ECO:0007669"/>
    <property type="project" value="UniProtKB-UniRule"/>
</dbReference>
<dbReference type="EC" id="2.1.1.214" evidence="9"/>
<dbReference type="FunFam" id="3.40.50.150:FF:000260">
    <property type="entry name" value="RNA methylase family protein"/>
    <property type="match status" value="1"/>
</dbReference>
<dbReference type="GO" id="GO:0005737">
    <property type="term" value="C:cytoplasm"/>
    <property type="evidence" value="ECO:0007669"/>
    <property type="project" value="UniProtKB-SubCell"/>
</dbReference>
<dbReference type="PROSITE" id="PS00092">
    <property type="entry name" value="N6_MTASE"/>
    <property type="match status" value="1"/>
</dbReference>
<dbReference type="InterPro" id="IPR000241">
    <property type="entry name" value="RlmKL-like_Mtase"/>
</dbReference>
<dbReference type="SUPFAM" id="SSF53335">
    <property type="entry name" value="S-adenosyl-L-methionine-dependent methyltransferases"/>
    <property type="match status" value="1"/>
</dbReference>
<dbReference type="GO" id="GO:0008033">
    <property type="term" value="P:tRNA processing"/>
    <property type="evidence" value="ECO:0007669"/>
    <property type="project" value="UniProtKB-UniRule"/>
</dbReference>
<dbReference type="PROSITE" id="PS51627">
    <property type="entry name" value="SAM_MT_TRM11"/>
    <property type="match status" value="1"/>
</dbReference>
<evidence type="ECO:0000256" key="9">
    <source>
        <dbReference type="ARBA" id="ARBA00066937"/>
    </source>
</evidence>
<keyword evidence="5 10" id="KW-0808">Transferase</keyword>
<dbReference type="InterPro" id="IPR029063">
    <property type="entry name" value="SAM-dependent_MTases_sf"/>
</dbReference>
<keyword evidence="6 10" id="KW-0949">S-adenosyl-L-methionine</keyword>
<comment type="caution">
    <text evidence="13">The sequence shown here is derived from an EMBL/GenBank/DDBJ whole genome shotgun (WGS) entry which is preliminary data.</text>
</comment>
<protein>
    <recommendedName>
        <fullName evidence="9">tRNA (guanine(10)-N(2))-methyltransferase</fullName>
        <ecNumber evidence="9">2.1.1.214</ecNumber>
    </recommendedName>
</protein>
<evidence type="ECO:0000259" key="11">
    <source>
        <dbReference type="Pfam" id="PF01170"/>
    </source>
</evidence>
<dbReference type="Gene3D" id="3.40.50.150">
    <property type="entry name" value="Vaccinia Virus protein VP39"/>
    <property type="match status" value="1"/>
</dbReference>
<dbReference type="Pfam" id="PF01170">
    <property type="entry name" value="UPF0020"/>
    <property type="match status" value="1"/>
</dbReference>
<dbReference type="VEuPathDB" id="FungiDB:TRICI_002631"/>
<proteinExistence type="inferred from homology"/>
<comment type="subcellular location">
    <subcellularLocation>
        <location evidence="1">Cytoplasm</location>
    </subcellularLocation>
</comment>
<dbReference type="PANTHER" id="PTHR13370:SF3">
    <property type="entry name" value="TRNA (GUANINE(10)-N2)-METHYLTRANSFERASE HOMOLOG"/>
    <property type="match status" value="1"/>
</dbReference>
<dbReference type="EMBL" id="SWFS01000179">
    <property type="protein sequence ID" value="KAA8915274.1"/>
    <property type="molecule type" value="Genomic_DNA"/>
</dbReference>
<dbReference type="PANTHER" id="PTHR13370">
    <property type="entry name" value="RNA METHYLASE-RELATED"/>
    <property type="match status" value="1"/>
</dbReference>
<evidence type="ECO:0000256" key="3">
    <source>
        <dbReference type="ARBA" id="ARBA00022555"/>
    </source>
</evidence>
<dbReference type="AlphaFoldDB" id="A0A642V7J4"/>
<dbReference type="GO" id="GO:0032259">
    <property type="term" value="P:methylation"/>
    <property type="evidence" value="ECO:0007669"/>
    <property type="project" value="UniProtKB-UniRule"/>
</dbReference>
<evidence type="ECO:0000313" key="13">
    <source>
        <dbReference type="EMBL" id="KAA8915274.1"/>
    </source>
</evidence>
<dbReference type="OrthoDB" id="296065at2759"/>
<evidence type="ECO:0000256" key="6">
    <source>
        <dbReference type="ARBA" id="ARBA00022691"/>
    </source>
</evidence>
<evidence type="ECO:0000313" key="14">
    <source>
        <dbReference type="Proteomes" id="UP000761534"/>
    </source>
</evidence>
<dbReference type="InterPro" id="IPR002052">
    <property type="entry name" value="DNA_methylase_N6_adenine_CS"/>
</dbReference>
<name>A0A642V7J4_9ASCO</name>
<evidence type="ECO:0000256" key="1">
    <source>
        <dbReference type="ARBA" id="ARBA00004496"/>
    </source>
</evidence>
<evidence type="ECO:0000256" key="4">
    <source>
        <dbReference type="ARBA" id="ARBA00022603"/>
    </source>
</evidence>
<evidence type="ECO:0000259" key="12">
    <source>
        <dbReference type="Pfam" id="PF25904"/>
    </source>
</evidence>
<keyword evidence="4 10" id="KW-0489">Methyltransferase</keyword>
<keyword evidence="14" id="KW-1185">Reference proteome</keyword>
<dbReference type="InterPro" id="IPR016691">
    <property type="entry name" value="TRMT11"/>
</dbReference>
<keyword evidence="2" id="KW-0963">Cytoplasm</keyword>
<gene>
    <name evidence="13" type="ORF">TRICI_002631</name>
</gene>
<evidence type="ECO:0000256" key="2">
    <source>
        <dbReference type="ARBA" id="ARBA00022490"/>
    </source>
</evidence>